<dbReference type="Gene3D" id="1.25.40.10">
    <property type="entry name" value="Tetratricopeptide repeat domain"/>
    <property type="match status" value="2"/>
</dbReference>
<dbReference type="Pfam" id="PF08238">
    <property type="entry name" value="Sel1"/>
    <property type="match status" value="4"/>
</dbReference>
<dbReference type="AlphaFoldDB" id="A0A9J6PBE6"/>
<keyword evidence="4" id="KW-1185">Reference proteome</keyword>
<proteinExistence type="predicted"/>
<evidence type="ECO:0000256" key="1">
    <source>
        <dbReference type="SAM" id="MobiDB-lite"/>
    </source>
</evidence>
<dbReference type="EMBL" id="JAMZFT010000003">
    <property type="protein sequence ID" value="MCP1337460.1"/>
    <property type="molecule type" value="Genomic_DNA"/>
</dbReference>
<dbReference type="InterPro" id="IPR006597">
    <property type="entry name" value="Sel1-like"/>
</dbReference>
<feature type="region of interest" description="Disordered" evidence="1">
    <location>
        <begin position="260"/>
        <end position="300"/>
    </location>
</feature>
<dbReference type="InterPro" id="IPR011990">
    <property type="entry name" value="TPR-like_helical_dom_sf"/>
</dbReference>
<feature type="region of interest" description="Disordered" evidence="1">
    <location>
        <begin position="512"/>
        <end position="595"/>
    </location>
</feature>
<comment type="caution">
    <text evidence="3">The sequence shown here is derived from an EMBL/GenBank/DDBJ whole genome shotgun (WGS) entry which is preliminary data.</text>
</comment>
<evidence type="ECO:0000256" key="2">
    <source>
        <dbReference type="SAM" id="SignalP"/>
    </source>
</evidence>
<protein>
    <recommendedName>
        <fullName evidence="5">Sel1 repeat family protein</fullName>
    </recommendedName>
</protein>
<feature type="compositionally biased region" description="Low complexity" evidence="1">
    <location>
        <begin position="470"/>
        <end position="496"/>
    </location>
</feature>
<dbReference type="SUPFAM" id="SSF81901">
    <property type="entry name" value="HCP-like"/>
    <property type="match status" value="2"/>
</dbReference>
<sequence length="779" mass="80016">MRAALAAGAALGVLVLALQAPAHAQQATSIREQAVQGSPLELLTPAERAERFARGVDAYELGEYRKAYDIWLPFARAGDPTAQHNLGLMWLLGKGVTQDPEQAALWFAQGAENGSASAATQLGLLHVRGLGVDKDYDRAAVLLDQGARGGDSLGRYNLALMYENGLGVQQDMARALDWYRLAARDGHPQARARLAYLAAAEALDGRTQAGRLPPPDPQIAALVQALEERARADGASTRTEEAPQGDPLIARLAARLQGEEAAPATGQPGAPAAAPVPTAPSPAARERVPPETGAPKGDPRIAALAGRIAESARGPAETMQSVPVIGRLEPPEELPRQLAVPLPQPKPDTRERAPVELTARTGTGPLVAADGAPASASAQVAITPPEARVPAGGVRTASSGGPSPAAVPGERALAAALDTTPPAIAAQPASAGALVRATDFAAREMREVPPEGRAVAARTAGGAGSEREAVAAPGAGTPALAGPAAPSAEAAETGRPTPTLATEIARALAAATGAAPATRAEEVARAEGPAADRTRVMVPPAAEARPEPPEIVRGAPRVLPLGEDPGGMRVLRLPGAEDPGERGLPIPDTIQPGETDEGFLTSRYDADAIMGVARSGNVVFALPRAKPDPGPLPNGAEPHGTRVSAAGAPLPLSPQQESRVSPAPKAPGTAVAVVPKPDRGDALALGREAALRAYRGGDIGRAAELWARMARAGDAESQFWLGRLYNRGEGVPQDRGFAYALWMEAAGQGYSRAVTALANLRALMSDAEIRAAEQRGMPK</sequence>
<evidence type="ECO:0000313" key="3">
    <source>
        <dbReference type="EMBL" id="MCP1337460.1"/>
    </source>
</evidence>
<evidence type="ECO:0008006" key="5">
    <source>
        <dbReference type="Google" id="ProtNLM"/>
    </source>
</evidence>
<name>A0A9J6PBE6_9PROT</name>
<dbReference type="Proteomes" id="UP001055804">
    <property type="component" value="Unassembled WGS sequence"/>
</dbReference>
<dbReference type="SMART" id="SM00671">
    <property type="entry name" value="SEL1"/>
    <property type="match status" value="4"/>
</dbReference>
<reference evidence="3" key="1">
    <citation type="submission" date="2022-06" db="EMBL/GenBank/DDBJ databases">
        <title>Isolation and Genomics of Futiania mangrovii gen. nov., sp. nov., a Rare and Metabolically-versatile member in the Class Alphaproteobacteria.</title>
        <authorList>
            <person name="Liu L."/>
            <person name="Huang W.-C."/>
            <person name="Pan J."/>
            <person name="Li J."/>
            <person name="Huang Y."/>
            <person name="Du H."/>
            <person name="Liu Y."/>
            <person name="Li M."/>
        </authorList>
    </citation>
    <scope>NUCLEOTIDE SEQUENCE</scope>
    <source>
        <strain evidence="3">FT118</strain>
    </source>
</reference>
<organism evidence="3 4">
    <name type="scientific">Futiania mangrovi</name>
    <dbReference type="NCBI Taxonomy" id="2959716"/>
    <lineage>
        <taxon>Bacteria</taxon>
        <taxon>Pseudomonadati</taxon>
        <taxon>Pseudomonadota</taxon>
        <taxon>Alphaproteobacteria</taxon>
        <taxon>Futianiales</taxon>
        <taxon>Futianiaceae</taxon>
        <taxon>Futiania</taxon>
    </lineage>
</organism>
<dbReference type="RefSeq" id="WP_269333425.1">
    <property type="nucleotide sequence ID" value="NZ_JAMZFT010000003.1"/>
</dbReference>
<feature type="signal peptide" evidence="2">
    <location>
        <begin position="1"/>
        <end position="24"/>
    </location>
</feature>
<feature type="chain" id="PRO_5039954846" description="Sel1 repeat family protein" evidence="2">
    <location>
        <begin position="25"/>
        <end position="779"/>
    </location>
</feature>
<feature type="compositionally biased region" description="Low complexity" evidence="1">
    <location>
        <begin position="261"/>
        <end position="276"/>
    </location>
</feature>
<accession>A0A9J6PBE6</accession>
<feature type="region of interest" description="Disordered" evidence="1">
    <location>
        <begin position="625"/>
        <end position="670"/>
    </location>
</feature>
<feature type="compositionally biased region" description="Basic and acidic residues" evidence="1">
    <location>
        <begin position="519"/>
        <end position="535"/>
    </location>
</feature>
<dbReference type="PANTHER" id="PTHR11102">
    <property type="entry name" value="SEL-1-LIKE PROTEIN"/>
    <property type="match status" value="1"/>
</dbReference>
<evidence type="ECO:0000313" key="4">
    <source>
        <dbReference type="Proteomes" id="UP001055804"/>
    </source>
</evidence>
<feature type="region of interest" description="Disordered" evidence="1">
    <location>
        <begin position="449"/>
        <end position="496"/>
    </location>
</feature>
<dbReference type="PANTHER" id="PTHR11102:SF160">
    <property type="entry name" value="ERAD-ASSOCIATED E3 UBIQUITIN-PROTEIN LIGASE COMPONENT HRD3"/>
    <property type="match status" value="1"/>
</dbReference>
<gene>
    <name evidence="3" type="ORF">NJQ99_13640</name>
</gene>
<dbReference type="InterPro" id="IPR050767">
    <property type="entry name" value="Sel1_AlgK"/>
</dbReference>
<keyword evidence="2" id="KW-0732">Signal</keyword>